<dbReference type="SUPFAM" id="SSF54862">
    <property type="entry name" value="4Fe-4S ferredoxins"/>
    <property type="match status" value="1"/>
</dbReference>
<evidence type="ECO:0000256" key="6">
    <source>
        <dbReference type="ARBA" id="ARBA00022982"/>
    </source>
</evidence>
<evidence type="ECO:0000256" key="4">
    <source>
        <dbReference type="ARBA" id="ARBA00022485"/>
    </source>
</evidence>
<keyword evidence="3 9" id="KW-0813">Transport</keyword>
<comment type="cofactor">
    <cofactor evidence="2 9">
        <name>[4Fe-4S] cluster</name>
        <dbReference type="ChEBI" id="CHEBI:49883"/>
    </cofactor>
</comment>
<dbReference type="PANTHER" id="PTHR42859:SF2">
    <property type="entry name" value="FERREDOXIN"/>
    <property type="match status" value="1"/>
</dbReference>
<dbReference type="Proteomes" id="UP000731907">
    <property type="component" value="Unassembled WGS sequence"/>
</dbReference>
<evidence type="ECO:0000256" key="8">
    <source>
        <dbReference type="ARBA" id="ARBA00023014"/>
    </source>
</evidence>
<keyword evidence="6 9" id="KW-0249">Electron transport</keyword>
<dbReference type="PANTHER" id="PTHR42859">
    <property type="entry name" value="OXIDOREDUCTASE"/>
    <property type="match status" value="1"/>
</dbReference>
<name>A0ABS6J5D0_9RHOB</name>
<keyword evidence="4 9" id="KW-0004">4Fe-4S</keyword>
<dbReference type="PRINTS" id="PR00354">
    <property type="entry name" value="7FE8SFRDOXIN"/>
</dbReference>
<reference evidence="11 12" key="1">
    <citation type="submission" date="2021-06" db="EMBL/GenBank/DDBJ databases">
        <title>Rhodobacteraceae bacterium strain HSP-20.</title>
        <authorList>
            <person name="Chen W.-M."/>
        </authorList>
    </citation>
    <scope>NUCLEOTIDE SEQUENCE [LARGE SCALE GENOMIC DNA]</scope>
    <source>
        <strain evidence="11 12">HSP-20</strain>
    </source>
</reference>
<dbReference type="Gene3D" id="3.30.70.20">
    <property type="match status" value="1"/>
</dbReference>
<keyword evidence="5 9" id="KW-0479">Metal-binding</keyword>
<comment type="function">
    <text evidence="9">Ferredoxins are iron-sulfur proteins that transfer electrons in a wide variety of metabolic reactions.</text>
</comment>
<dbReference type="InterPro" id="IPR050294">
    <property type="entry name" value="RnfB_subfamily"/>
</dbReference>
<dbReference type="InterPro" id="IPR017900">
    <property type="entry name" value="4Fe4S_Fe_S_CS"/>
</dbReference>
<dbReference type="PROSITE" id="PS51379">
    <property type="entry name" value="4FE4S_FER_2"/>
    <property type="match status" value="1"/>
</dbReference>
<evidence type="ECO:0000256" key="3">
    <source>
        <dbReference type="ARBA" id="ARBA00022448"/>
    </source>
</evidence>
<keyword evidence="8 9" id="KW-0411">Iron-sulfur</keyword>
<proteinExistence type="predicted"/>
<sequence>MPYVISDPCITSRDRACVDVCPVDCIYEGSGRLWIHPTECIDCGACEAVCPVSAIYYVDADHPTDDLTEAHEFFDTVLPGREAPLGSPRGAAKVGPLATDLPRLLAAGAAAARED</sequence>
<dbReference type="RefSeq" id="WP_161763078.1">
    <property type="nucleotide sequence ID" value="NZ_JAAATX020000009.1"/>
</dbReference>
<evidence type="ECO:0000313" key="11">
    <source>
        <dbReference type="EMBL" id="MBU9698981.1"/>
    </source>
</evidence>
<gene>
    <name evidence="11" type="ORF">GU927_014115</name>
</gene>
<organism evidence="11 12">
    <name type="scientific">Paragemmobacter amnigenus</name>
    <dbReference type="NCBI Taxonomy" id="2852097"/>
    <lineage>
        <taxon>Bacteria</taxon>
        <taxon>Pseudomonadati</taxon>
        <taxon>Pseudomonadota</taxon>
        <taxon>Alphaproteobacteria</taxon>
        <taxon>Rhodobacterales</taxon>
        <taxon>Paracoccaceae</taxon>
        <taxon>Paragemmobacter</taxon>
    </lineage>
</organism>
<dbReference type="PROSITE" id="PS00198">
    <property type="entry name" value="4FE4S_FER_1"/>
    <property type="match status" value="1"/>
</dbReference>
<comment type="caution">
    <text evidence="11">The sequence shown here is derived from an EMBL/GenBank/DDBJ whole genome shotgun (WGS) entry which is preliminary data.</text>
</comment>
<evidence type="ECO:0000259" key="10">
    <source>
        <dbReference type="PROSITE" id="PS51379"/>
    </source>
</evidence>
<evidence type="ECO:0000256" key="9">
    <source>
        <dbReference type="RuleBase" id="RU365098"/>
    </source>
</evidence>
<comment type="cofactor">
    <cofactor evidence="1">
        <name>[3Fe-4S] cluster</name>
        <dbReference type="ChEBI" id="CHEBI:21137"/>
    </cofactor>
</comment>
<protein>
    <recommendedName>
        <fullName evidence="9">Ferredoxin</fullName>
    </recommendedName>
</protein>
<dbReference type="InterPro" id="IPR000813">
    <property type="entry name" value="7Fe_ferredoxin"/>
</dbReference>
<evidence type="ECO:0000313" key="12">
    <source>
        <dbReference type="Proteomes" id="UP000731907"/>
    </source>
</evidence>
<dbReference type="EMBL" id="JAAATX020000009">
    <property type="protein sequence ID" value="MBU9698981.1"/>
    <property type="molecule type" value="Genomic_DNA"/>
</dbReference>
<keyword evidence="12" id="KW-1185">Reference proteome</keyword>
<accession>A0ABS6J5D0</accession>
<evidence type="ECO:0000256" key="2">
    <source>
        <dbReference type="ARBA" id="ARBA00001966"/>
    </source>
</evidence>
<dbReference type="Pfam" id="PF00037">
    <property type="entry name" value="Fer4"/>
    <property type="match status" value="1"/>
</dbReference>
<evidence type="ECO:0000256" key="5">
    <source>
        <dbReference type="ARBA" id="ARBA00022723"/>
    </source>
</evidence>
<feature type="domain" description="4Fe-4S ferredoxin-type" evidence="10">
    <location>
        <begin position="31"/>
        <end position="60"/>
    </location>
</feature>
<evidence type="ECO:0000256" key="7">
    <source>
        <dbReference type="ARBA" id="ARBA00023004"/>
    </source>
</evidence>
<keyword evidence="7 9" id="KW-0408">Iron</keyword>
<dbReference type="InterPro" id="IPR017896">
    <property type="entry name" value="4Fe4S_Fe-S-bd"/>
</dbReference>
<evidence type="ECO:0000256" key="1">
    <source>
        <dbReference type="ARBA" id="ARBA00001927"/>
    </source>
</evidence>